<dbReference type="RefSeq" id="WP_072791139.1">
    <property type="nucleotide sequence ID" value="NZ_FQWM01000001.1"/>
</dbReference>
<dbReference type="OrthoDB" id="9795838at2"/>
<organism evidence="2 3">
    <name type="scientific">Cognatishimia maritima</name>
    <dbReference type="NCBI Taxonomy" id="870908"/>
    <lineage>
        <taxon>Bacteria</taxon>
        <taxon>Pseudomonadati</taxon>
        <taxon>Pseudomonadota</taxon>
        <taxon>Alphaproteobacteria</taxon>
        <taxon>Rhodobacterales</taxon>
        <taxon>Paracoccaceae</taxon>
        <taxon>Cognatishimia</taxon>
    </lineage>
</organism>
<gene>
    <name evidence="2" type="ORF">SAMN04488044_0943</name>
</gene>
<reference evidence="3" key="1">
    <citation type="submission" date="2016-11" db="EMBL/GenBank/DDBJ databases">
        <authorList>
            <person name="Varghese N."/>
            <person name="Submissions S."/>
        </authorList>
    </citation>
    <scope>NUCLEOTIDE SEQUENCE [LARGE SCALE GENOMIC DNA]</scope>
    <source>
        <strain evidence="3">DSM 28223</strain>
    </source>
</reference>
<dbReference type="AlphaFoldDB" id="A0A1M5KE66"/>
<dbReference type="NCBIfam" id="TIGR04123">
    <property type="entry name" value="P_estr_lig_assc"/>
    <property type="match status" value="1"/>
</dbReference>
<dbReference type="PANTHER" id="PTHR39323:SF1">
    <property type="entry name" value="BLR1149 PROTEIN"/>
    <property type="match status" value="1"/>
</dbReference>
<dbReference type="SUPFAM" id="SSF56300">
    <property type="entry name" value="Metallo-dependent phosphatases"/>
    <property type="match status" value="1"/>
</dbReference>
<dbReference type="EMBL" id="FQWM01000001">
    <property type="protein sequence ID" value="SHG51021.1"/>
    <property type="molecule type" value="Genomic_DNA"/>
</dbReference>
<feature type="domain" description="Calcineurin-like phosphoesterase" evidence="1">
    <location>
        <begin position="29"/>
        <end position="123"/>
    </location>
</feature>
<protein>
    <submittedName>
        <fullName evidence="2">Putative phosphoesterase</fullName>
    </submittedName>
</protein>
<dbReference type="Gene3D" id="3.60.21.10">
    <property type="match status" value="1"/>
</dbReference>
<dbReference type="Pfam" id="PF00149">
    <property type="entry name" value="Metallophos"/>
    <property type="match status" value="1"/>
</dbReference>
<dbReference type="InterPro" id="IPR029052">
    <property type="entry name" value="Metallo-depent_PP-like"/>
</dbReference>
<evidence type="ECO:0000313" key="3">
    <source>
        <dbReference type="Proteomes" id="UP000184211"/>
    </source>
</evidence>
<keyword evidence="3" id="KW-1185">Reference proteome</keyword>
<proteinExistence type="predicted"/>
<dbReference type="InterPro" id="IPR004843">
    <property type="entry name" value="Calcineurin-like_PHP"/>
</dbReference>
<dbReference type="STRING" id="870908.SAMN04488044_0943"/>
<dbReference type="InterPro" id="IPR024173">
    <property type="entry name" value="Pesterase_MJ0037-like"/>
</dbReference>
<dbReference type="PANTHER" id="PTHR39323">
    <property type="entry name" value="BLR1149 PROTEIN"/>
    <property type="match status" value="1"/>
</dbReference>
<accession>A0A1M5KE66</accession>
<name>A0A1M5KE66_9RHOB</name>
<sequence>MKSVEFTLAGAQLTALGSGALWWRAQDLLCVSDLHLGKSERILRRGGTALPPYDTRDTLIRLEQDLRLTNAKTVVCLGDSFDDLAVLDALPDSESDWINRLQAGRRWVWIEGNHDPGPVDLPGSHLAELPLPPLTFRHIAEPGQSGEISGHYHPKVLLQTRLRGISRPAFLFDSDRVIMPAYGTYTGGLRSSDEVLQSLLRPEARAIVTGQTPRMVALPRPKRG</sequence>
<dbReference type="InterPro" id="IPR026336">
    <property type="entry name" value="PdeM-like"/>
</dbReference>
<dbReference type="Proteomes" id="UP000184211">
    <property type="component" value="Unassembled WGS sequence"/>
</dbReference>
<evidence type="ECO:0000259" key="1">
    <source>
        <dbReference type="Pfam" id="PF00149"/>
    </source>
</evidence>
<dbReference type="PIRSF" id="PIRSF000887">
    <property type="entry name" value="Pesterase_MJ0037"/>
    <property type="match status" value="1"/>
</dbReference>
<evidence type="ECO:0000313" key="2">
    <source>
        <dbReference type="EMBL" id="SHG51021.1"/>
    </source>
</evidence>
<dbReference type="GO" id="GO:0016787">
    <property type="term" value="F:hydrolase activity"/>
    <property type="evidence" value="ECO:0007669"/>
    <property type="project" value="InterPro"/>
</dbReference>